<feature type="domain" description="DUF6079" evidence="2">
    <location>
        <begin position="39"/>
        <end position="129"/>
    </location>
</feature>
<feature type="domain" description="ATPase PglY C-terminal" evidence="4">
    <location>
        <begin position="983"/>
        <end position="1151"/>
    </location>
</feature>
<evidence type="ECO:0008006" key="7">
    <source>
        <dbReference type="Google" id="ProtNLM"/>
    </source>
</evidence>
<proteinExistence type="predicted"/>
<organism evidence="5 6">
    <name type="scientific">Kocuria rosea subsp. polaris</name>
    <dbReference type="NCBI Taxonomy" id="136273"/>
    <lineage>
        <taxon>Bacteria</taxon>
        <taxon>Bacillati</taxon>
        <taxon>Actinomycetota</taxon>
        <taxon>Actinomycetes</taxon>
        <taxon>Micrococcales</taxon>
        <taxon>Micrococcaceae</taxon>
        <taxon>Kocuria</taxon>
    </lineage>
</organism>
<dbReference type="AlphaFoldDB" id="A0A0A6VZ65"/>
<dbReference type="OrthoDB" id="3201900at2"/>
<feature type="domain" description="ATPase PglY 5th" evidence="3">
    <location>
        <begin position="844"/>
        <end position="940"/>
    </location>
</feature>
<dbReference type="Pfam" id="PF26382">
    <property type="entry name" value="BREX_PglY_6th"/>
    <property type="match status" value="1"/>
</dbReference>
<accession>A0A0A6VZ65</accession>
<evidence type="ECO:0000313" key="5">
    <source>
        <dbReference type="EMBL" id="KHD99079.1"/>
    </source>
</evidence>
<evidence type="ECO:0000313" key="6">
    <source>
        <dbReference type="Proteomes" id="UP000030466"/>
    </source>
</evidence>
<protein>
    <recommendedName>
        <fullName evidence="7">Phage resistance protein</fullName>
    </recommendedName>
</protein>
<comment type="caution">
    <text evidence="5">The sequence shown here is derived from an EMBL/GenBank/DDBJ whole genome shotgun (WGS) entry which is preliminary data.</text>
</comment>
<dbReference type="RefSeq" id="WP_035923652.1">
    <property type="nucleotide sequence ID" value="NZ_JSUH01000001.1"/>
</dbReference>
<dbReference type="InterPro" id="IPR058748">
    <property type="entry name" value="PglY_5th"/>
</dbReference>
<sequence>MSTHTAGALAMMLRDAIHVPEAVHDDDFVMRIHEGVPAAEQTLKDYVVTEKIAEAFGEGLTLVKSALTRGNAKGAFIHGSFGAGKSHYMAVMHLLLTGNPHARALEGMQAVVAEHSDVLARRFLAVDYHLIGAESFESALFAGYINTVRVKHPEAAAPVLHQSDLLFQNARALRAQMGDELFFSKFAADFDPVLGTLSEAGLTPTELDAAANGTASDRDRQAVAVKLVETYFPAYTSTSAWLPIDQGLRVMTAHAKDLGYDGLVLFLDELVLWLANHLRDSAFIQNETSKVAKLVETGSGQMAIPMISFVARQRALKEFLGGGNVGAEQVALEDSFQWWEDRFDKINLAAADLPEIVNKRLLSPTSEAGTTALAAAVARVRANPTDWRHLLTDAAGSGAVDFEKVYPFSPALVDAMVALSAIMQRERTALKIMSELLYRGRDELTVGDVIPVGDLFDVVVLGDAKPLTDDMVKVFEAAASFYRGKMRPFLLDKHHVSDTDARTLDRNHPFRREDRLAKTLLVAAIAPGATSLKDLTASKLAALNFGSVVSMFGGNVSGQVVTLATEWQAKFSEITLGSTADPVISLQLTGVDFDAILAHVTQEDSHANRRRLIRDTLVAEIGAVATGSYAGEYTVDHIWRGQKQTVDVVFGNVRDKIALPVEALKASDGRWKLVVDFPFDDMDDRGPSDDIERIYTLRQEGILSDTIVWVPHFLTTQRMEDVGKLVQLEYLLIGDRFDQYAANLPVNDREPARRLLTGQRDSLRSQLAALLRQAYGVDSSANDENLGTKLAGTNFVTLADGFAPTQPSVATLRDAVAGVLGSALTSRYPKHPEIERGVEEVRRAELNAVLDLARKAVDAGGRLANVNRATGTRVRRVVTAYGVGALRETTYALDAQHFAFFDEFTRAAGTGDVTVGALRGVLAERGMTSDAMDLLVLAWAKITDREWYRAGARTSEPGIGALTPDMLLREPVLPSEEEWQVARTRAKALFGVGVDEYHLSTAALQRVGEALKGKVHPALHTTEDAAAELFAHSETLGLDETAPRWQTVTRARDLVAVLAAADGPVARIEALAQFDLPAESQAIARSISASGDVVAALRGANWELIDRLPALGGDRAVRALAQLREVARQSELHAPLKPALDAAAREATEALFDDPEEIERRRLKEVERRRREEEAHRQREEAERKAAVERAAREAELHQERERLEAQRREQEAREAELARKLAELNQIRLEEEERERKRMAEKSRVVARVVEVQEIGQKISDELANPVPGKKLRVSWRWE</sequence>
<reference evidence="5 6" key="1">
    <citation type="journal article" date="2003" name="Int. J. Syst. Evol. Microbiol.">
        <title>Kocuria polaris sp. nov., an orange-pigmented psychrophilic bacterium isolated from an Antarctic cyanobacterial mat sample.</title>
        <authorList>
            <person name="Reddy G.S."/>
            <person name="Prakash J.S."/>
            <person name="Prabahar V."/>
            <person name="Matsumoto G.I."/>
            <person name="Stackebrandt E."/>
            <person name="Shivaji S."/>
        </authorList>
    </citation>
    <scope>NUCLEOTIDE SEQUENCE [LARGE SCALE GENOMIC DNA]</scope>
    <source>
        <strain evidence="5 6">CMS 76or</strain>
    </source>
</reference>
<dbReference type="InterPro" id="IPR058747">
    <property type="entry name" value="PglY_C"/>
</dbReference>
<evidence type="ECO:0000259" key="3">
    <source>
        <dbReference type="Pfam" id="PF26381"/>
    </source>
</evidence>
<dbReference type="Pfam" id="PF19557">
    <property type="entry name" value="DUF6079_1st"/>
    <property type="match status" value="1"/>
</dbReference>
<evidence type="ECO:0000259" key="2">
    <source>
        <dbReference type="Pfam" id="PF19557"/>
    </source>
</evidence>
<dbReference type="InterPro" id="IPR045725">
    <property type="entry name" value="DUF6079_N"/>
</dbReference>
<keyword evidence="6" id="KW-1185">Reference proteome</keyword>
<dbReference type="Pfam" id="PF26381">
    <property type="entry name" value="BREX_PglY_5th"/>
    <property type="match status" value="1"/>
</dbReference>
<evidence type="ECO:0000259" key="4">
    <source>
        <dbReference type="Pfam" id="PF26382"/>
    </source>
</evidence>
<evidence type="ECO:0000256" key="1">
    <source>
        <dbReference type="SAM" id="MobiDB-lite"/>
    </source>
</evidence>
<dbReference type="EMBL" id="JSUH01000001">
    <property type="protein sequence ID" value="KHD99079.1"/>
    <property type="molecule type" value="Genomic_DNA"/>
</dbReference>
<name>A0A0A6VZ65_KOCRO</name>
<gene>
    <name evidence="5" type="ORF">GY22_01830</name>
</gene>
<dbReference type="Proteomes" id="UP000030466">
    <property type="component" value="Unassembled WGS sequence"/>
</dbReference>
<feature type="region of interest" description="Disordered" evidence="1">
    <location>
        <begin position="1166"/>
        <end position="1208"/>
    </location>
</feature>